<evidence type="ECO:0000313" key="5">
    <source>
        <dbReference type="Proteomes" id="UP000509638"/>
    </source>
</evidence>
<feature type="compositionally biased region" description="Low complexity" evidence="2">
    <location>
        <begin position="31"/>
        <end position="44"/>
    </location>
</feature>
<gene>
    <name evidence="4" type="ORF">HW566_14230</name>
</gene>
<protein>
    <submittedName>
        <fullName evidence="4">Barstar family protein</fullName>
    </submittedName>
</protein>
<evidence type="ECO:0000256" key="1">
    <source>
        <dbReference type="ARBA" id="ARBA00006845"/>
    </source>
</evidence>
<dbReference type="AlphaFoldDB" id="A0A7D5F030"/>
<dbReference type="Pfam" id="PF01337">
    <property type="entry name" value="Barstar"/>
    <property type="match status" value="1"/>
</dbReference>
<evidence type="ECO:0000259" key="3">
    <source>
        <dbReference type="Pfam" id="PF01337"/>
    </source>
</evidence>
<dbReference type="Gene3D" id="3.30.370.10">
    <property type="entry name" value="Barstar-like"/>
    <property type="match status" value="1"/>
</dbReference>
<dbReference type="EMBL" id="CP058316">
    <property type="protein sequence ID" value="QLD12828.1"/>
    <property type="molecule type" value="Genomic_DNA"/>
</dbReference>
<feature type="domain" description="Barstar (barnase inhibitor)" evidence="3">
    <location>
        <begin position="92"/>
        <end position="163"/>
    </location>
</feature>
<evidence type="ECO:0000256" key="2">
    <source>
        <dbReference type="SAM" id="MobiDB-lite"/>
    </source>
</evidence>
<dbReference type="InterPro" id="IPR000468">
    <property type="entry name" value="Barstar"/>
</dbReference>
<reference evidence="4 5" key="1">
    <citation type="submission" date="2020-06" db="EMBL/GenBank/DDBJ databases">
        <authorList>
            <person name="Jo H."/>
        </authorList>
    </citation>
    <scope>NUCLEOTIDE SEQUENCE [LARGE SCALE GENOMIC DNA]</scope>
    <source>
        <strain evidence="4 5">I46</strain>
    </source>
</reference>
<dbReference type="SUPFAM" id="SSF52038">
    <property type="entry name" value="Barstar-related"/>
    <property type="match status" value="1"/>
</dbReference>
<sequence length="218" mass="24002">MRSTPTPTRIGSSRDVSRRRSSASTECSEGSAPSRSPSRARAPRAAAWRDALGVFLRAARARHPRGRPIEHDDGDDDGTWRGDGYRRGVTDTFRLDGRRIRDIPSLYAELDRVLMPDEPWQLGESMDALDDLLYGGYGVLARATGARIVWTDHERARIALGVDATRAWYQGKLARPGLFAAGPAQAALDDLDRGAGATYFDLVVRVFADHPEVDLVLD</sequence>
<comment type="similarity">
    <text evidence="1">Belongs to the barstar family.</text>
</comment>
<dbReference type="Proteomes" id="UP000509638">
    <property type="component" value="Chromosome"/>
</dbReference>
<name>A0A7D5F030_9MICO</name>
<accession>A0A7D5F030</accession>
<proteinExistence type="inferred from homology"/>
<dbReference type="InterPro" id="IPR035905">
    <property type="entry name" value="Barstar-like_sf"/>
</dbReference>
<evidence type="ECO:0000313" key="4">
    <source>
        <dbReference type="EMBL" id="QLD12828.1"/>
    </source>
</evidence>
<organism evidence="4 5">
    <name type="scientific">Microbacterium oleivorans</name>
    <dbReference type="NCBI Taxonomy" id="273677"/>
    <lineage>
        <taxon>Bacteria</taxon>
        <taxon>Bacillati</taxon>
        <taxon>Actinomycetota</taxon>
        <taxon>Actinomycetes</taxon>
        <taxon>Micrococcales</taxon>
        <taxon>Microbacteriaceae</taxon>
        <taxon>Microbacterium</taxon>
    </lineage>
</organism>
<feature type="region of interest" description="Disordered" evidence="2">
    <location>
        <begin position="1"/>
        <end position="44"/>
    </location>
</feature>